<comment type="similarity">
    <text evidence="1">Belongs to the type-I restriction system S methylase family.</text>
</comment>
<evidence type="ECO:0000256" key="1">
    <source>
        <dbReference type="ARBA" id="ARBA00010923"/>
    </source>
</evidence>
<dbReference type="Gene3D" id="3.90.220.20">
    <property type="entry name" value="DNA methylase specificity domains"/>
    <property type="match status" value="2"/>
</dbReference>
<dbReference type="EMBL" id="LZHX01000035">
    <property type="protein sequence ID" value="OBF24160.1"/>
    <property type="molecule type" value="Genomic_DNA"/>
</dbReference>
<accession>A0A1A1XYK3</accession>
<evidence type="ECO:0000313" key="5">
    <source>
        <dbReference type="EMBL" id="OBF24160.1"/>
    </source>
</evidence>
<feature type="domain" description="Type I restriction modification DNA specificity" evidence="4">
    <location>
        <begin position="50"/>
        <end position="123"/>
    </location>
</feature>
<evidence type="ECO:0000259" key="4">
    <source>
        <dbReference type="Pfam" id="PF01420"/>
    </source>
</evidence>
<dbReference type="PANTHER" id="PTHR30408:SF12">
    <property type="entry name" value="TYPE I RESTRICTION ENZYME MJAVIII SPECIFICITY SUBUNIT"/>
    <property type="match status" value="1"/>
</dbReference>
<dbReference type="InterPro" id="IPR000055">
    <property type="entry name" value="Restrct_endonuc_typeI_TRD"/>
</dbReference>
<keyword evidence="3" id="KW-0238">DNA-binding</keyword>
<dbReference type="InterPro" id="IPR052021">
    <property type="entry name" value="Type-I_RS_S_subunit"/>
</dbReference>
<name>A0A1A1XYK3_9MYCO</name>
<evidence type="ECO:0000256" key="3">
    <source>
        <dbReference type="ARBA" id="ARBA00023125"/>
    </source>
</evidence>
<keyword evidence="2" id="KW-0680">Restriction system</keyword>
<proteinExistence type="inferred from homology"/>
<protein>
    <recommendedName>
        <fullName evidence="4">Type I restriction modification DNA specificity domain-containing protein</fullName>
    </recommendedName>
</protein>
<dbReference type="GO" id="GO:0003677">
    <property type="term" value="F:DNA binding"/>
    <property type="evidence" value="ECO:0007669"/>
    <property type="project" value="UniProtKB-KW"/>
</dbReference>
<sequence>MGWKFIETADNYITDSDLATLRAKPVQTGSTLFAKIGEAIRHNHRVIASRPLLIDNNAIAATPTSQIDPTYLYRFLQGIDLYPYASSTTVPSLRKTVLERIPLQLPPIVEQRRIAAILDHADALRATKRHVLRLQNDLANSAFRSMFGKEGTARAGGRQSTIGDSLRFKSGNFLPSAKQVPGPYAVYGGNGVTGYHNEFMFEEPKVVVGRVGAYCGVTHLTSPRSWVTDNALWVSEVSDDIQLAYLVAALRSADLNQYASQSGQPLISSQRLADVPLFIPSKEAQSAFDRQTSAINAQTRRAQLSLSQLDELFTSLQARAFRAEL</sequence>
<dbReference type="AlphaFoldDB" id="A0A1A1XYK3"/>
<dbReference type="Proteomes" id="UP000093779">
    <property type="component" value="Unassembled WGS sequence"/>
</dbReference>
<evidence type="ECO:0000256" key="2">
    <source>
        <dbReference type="ARBA" id="ARBA00022747"/>
    </source>
</evidence>
<dbReference type="Pfam" id="PF01420">
    <property type="entry name" value="Methylase_S"/>
    <property type="match status" value="2"/>
</dbReference>
<dbReference type="CDD" id="cd17266">
    <property type="entry name" value="RMtype1_S_Sau1132ORF3780P-TRD2-CR2_like"/>
    <property type="match status" value="1"/>
</dbReference>
<dbReference type="PANTHER" id="PTHR30408">
    <property type="entry name" value="TYPE-1 RESTRICTION ENZYME ECOKI SPECIFICITY PROTEIN"/>
    <property type="match status" value="1"/>
</dbReference>
<evidence type="ECO:0000313" key="6">
    <source>
        <dbReference type="Proteomes" id="UP000093779"/>
    </source>
</evidence>
<reference evidence="5 6" key="1">
    <citation type="submission" date="2016-06" db="EMBL/GenBank/DDBJ databases">
        <authorList>
            <person name="Kjaerup R.B."/>
            <person name="Dalgaard T.S."/>
            <person name="Juul-Madsen H.R."/>
        </authorList>
    </citation>
    <scope>NUCLEOTIDE SEQUENCE [LARGE SCALE GENOMIC DNA]</scope>
    <source>
        <strain evidence="5 6">ACS1953</strain>
    </source>
</reference>
<organism evidence="5 6">
    <name type="scientific">Mycolicibacterium conceptionense</name>
    <dbReference type="NCBI Taxonomy" id="451644"/>
    <lineage>
        <taxon>Bacteria</taxon>
        <taxon>Bacillati</taxon>
        <taxon>Actinomycetota</taxon>
        <taxon>Actinomycetes</taxon>
        <taxon>Mycobacteriales</taxon>
        <taxon>Mycobacteriaceae</taxon>
        <taxon>Mycolicibacterium</taxon>
    </lineage>
</organism>
<feature type="domain" description="Type I restriction modification DNA specificity" evidence="4">
    <location>
        <begin position="163"/>
        <end position="286"/>
    </location>
</feature>
<dbReference type="GO" id="GO:0009307">
    <property type="term" value="P:DNA restriction-modification system"/>
    <property type="evidence" value="ECO:0007669"/>
    <property type="project" value="UniProtKB-KW"/>
</dbReference>
<gene>
    <name evidence="5" type="ORF">A5726_09980</name>
</gene>
<dbReference type="InterPro" id="IPR044946">
    <property type="entry name" value="Restrct_endonuc_typeI_TRD_sf"/>
</dbReference>
<dbReference type="SUPFAM" id="SSF116734">
    <property type="entry name" value="DNA methylase specificity domain"/>
    <property type="match status" value="2"/>
</dbReference>
<comment type="caution">
    <text evidence="5">The sequence shown here is derived from an EMBL/GenBank/DDBJ whole genome shotgun (WGS) entry which is preliminary data.</text>
</comment>